<keyword evidence="3" id="KW-0813">Transport</keyword>
<keyword evidence="5 8" id="KW-0812">Transmembrane</keyword>
<evidence type="ECO:0000256" key="1">
    <source>
        <dbReference type="ARBA" id="ARBA00004651"/>
    </source>
</evidence>
<proteinExistence type="inferred from homology"/>
<dbReference type="Gene3D" id="1.20.1530.20">
    <property type="match status" value="1"/>
</dbReference>
<reference evidence="9" key="2">
    <citation type="submission" date="2020-09" db="EMBL/GenBank/DDBJ databases">
        <authorList>
            <person name="Sun Q."/>
            <person name="Zhou Y."/>
        </authorList>
    </citation>
    <scope>NUCLEOTIDE SEQUENCE</scope>
    <source>
        <strain evidence="9">CGMCC 1.12360</strain>
    </source>
</reference>
<feature type="transmembrane region" description="Helical" evidence="8">
    <location>
        <begin position="100"/>
        <end position="122"/>
    </location>
</feature>
<accession>A0A8J3EK27</accession>
<dbReference type="InterPro" id="IPR038770">
    <property type="entry name" value="Na+/solute_symporter_sf"/>
</dbReference>
<comment type="caution">
    <text evidence="9">The sequence shown here is derived from an EMBL/GenBank/DDBJ whole genome shotgun (WGS) entry which is preliminary data.</text>
</comment>
<feature type="transmembrane region" description="Helical" evidence="8">
    <location>
        <begin position="226"/>
        <end position="249"/>
    </location>
</feature>
<keyword evidence="6 8" id="KW-1133">Transmembrane helix</keyword>
<keyword evidence="10" id="KW-1185">Reference proteome</keyword>
<evidence type="ECO:0000256" key="4">
    <source>
        <dbReference type="ARBA" id="ARBA00022475"/>
    </source>
</evidence>
<evidence type="ECO:0000256" key="6">
    <source>
        <dbReference type="ARBA" id="ARBA00022989"/>
    </source>
</evidence>
<feature type="transmembrane region" description="Helical" evidence="8">
    <location>
        <begin position="67"/>
        <end position="88"/>
    </location>
</feature>
<name>A0A8J3EK27_9BACI</name>
<evidence type="ECO:0000256" key="5">
    <source>
        <dbReference type="ARBA" id="ARBA00022692"/>
    </source>
</evidence>
<dbReference type="Proteomes" id="UP000602050">
    <property type="component" value="Unassembled WGS sequence"/>
</dbReference>
<comment type="similarity">
    <text evidence="2">Belongs to the auxin efflux carrier (TC 2.A.69) family.</text>
</comment>
<dbReference type="EMBL" id="BMEV01000018">
    <property type="protein sequence ID" value="GGH74181.1"/>
    <property type="molecule type" value="Genomic_DNA"/>
</dbReference>
<evidence type="ECO:0000256" key="8">
    <source>
        <dbReference type="SAM" id="Phobius"/>
    </source>
</evidence>
<dbReference type="Pfam" id="PF03547">
    <property type="entry name" value="Mem_trans"/>
    <property type="match status" value="1"/>
</dbReference>
<protein>
    <submittedName>
        <fullName evidence="9">Permease</fullName>
    </submittedName>
</protein>
<dbReference type="GO" id="GO:0055085">
    <property type="term" value="P:transmembrane transport"/>
    <property type="evidence" value="ECO:0007669"/>
    <property type="project" value="InterPro"/>
</dbReference>
<dbReference type="GO" id="GO:0005886">
    <property type="term" value="C:plasma membrane"/>
    <property type="evidence" value="ECO:0007669"/>
    <property type="project" value="UniProtKB-SubCell"/>
</dbReference>
<sequence length="314" mass="35402">MLSTSAFLQAMIPLYIMGLIGFSSRRMGVLPPQANNVITQLMLYITLPALILYSLDGTFSVKLLSDFTWLVVMSVFIICIFVVAAAWLRMKANLPDDQKTVYESLIIFGNQGYMGFAVAYILLAEQGIIYLTIFNVFYLILIWSYGIYLFTKDNPNIDWKLLFFNPGILSTFIGVVMLFLPFQWPTPILDTFESVGKMTIPLSMILIGSLLADINKEQLRRYSKNMYIWIAAGCKLLIIPLFLLVFFLFQTPYPLILIAVLTSAMPSASTISVYAQKFGGDASFASFGVLISTLLCIVTIPLLYAVLQWVHHFF</sequence>
<feature type="transmembrane region" description="Helical" evidence="8">
    <location>
        <begin position="194"/>
        <end position="214"/>
    </location>
</feature>
<evidence type="ECO:0000256" key="2">
    <source>
        <dbReference type="ARBA" id="ARBA00010145"/>
    </source>
</evidence>
<keyword evidence="7 8" id="KW-0472">Membrane</keyword>
<dbReference type="AlphaFoldDB" id="A0A8J3EK27"/>
<organism evidence="9 10">
    <name type="scientific">Compostibacillus humi</name>
    <dbReference type="NCBI Taxonomy" id="1245525"/>
    <lineage>
        <taxon>Bacteria</taxon>
        <taxon>Bacillati</taxon>
        <taxon>Bacillota</taxon>
        <taxon>Bacilli</taxon>
        <taxon>Bacillales</taxon>
        <taxon>Bacillaceae</taxon>
        <taxon>Compostibacillus</taxon>
    </lineage>
</organism>
<dbReference type="PANTHER" id="PTHR36838:SF1">
    <property type="entry name" value="SLR1864 PROTEIN"/>
    <property type="match status" value="1"/>
</dbReference>
<feature type="transmembrane region" description="Helical" evidence="8">
    <location>
        <begin position="6"/>
        <end position="24"/>
    </location>
</feature>
<gene>
    <name evidence="9" type="ORF">GCM10010978_12790</name>
</gene>
<feature type="transmembrane region" description="Helical" evidence="8">
    <location>
        <begin position="162"/>
        <end position="182"/>
    </location>
</feature>
<dbReference type="InterPro" id="IPR004776">
    <property type="entry name" value="Mem_transp_PIN-like"/>
</dbReference>
<dbReference type="PANTHER" id="PTHR36838">
    <property type="entry name" value="AUXIN EFFLUX CARRIER FAMILY PROTEIN"/>
    <property type="match status" value="1"/>
</dbReference>
<evidence type="ECO:0000313" key="10">
    <source>
        <dbReference type="Proteomes" id="UP000602050"/>
    </source>
</evidence>
<comment type="subcellular location">
    <subcellularLocation>
        <location evidence="1">Cell membrane</location>
        <topology evidence="1">Multi-pass membrane protein</topology>
    </subcellularLocation>
</comment>
<evidence type="ECO:0000256" key="3">
    <source>
        <dbReference type="ARBA" id="ARBA00022448"/>
    </source>
</evidence>
<dbReference type="RefSeq" id="WP_188391558.1">
    <property type="nucleotide sequence ID" value="NZ_BMEV01000018.1"/>
</dbReference>
<evidence type="ECO:0000256" key="7">
    <source>
        <dbReference type="ARBA" id="ARBA00023136"/>
    </source>
</evidence>
<keyword evidence="4" id="KW-1003">Cell membrane</keyword>
<feature type="transmembrane region" description="Helical" evidence="8">
    <location>
        <begin position="36"/>
        <end position="55"/>
    </location>
</feature>
<reference evidence="9" key="1">
    <citation type="journal article" date="2014" name="Int. J. Syst. Evol. Microbiol.">
        <title>Complete genome sequence of Corynebacterium casei LMG S-19264T (=DSM 44701T), isolated from a smear-ripened cheese.</title>
        <authorList>
            <consortium name="US DOE Joint Genome Institute (JGI-PGF)"/>
            <person name="Walter F."/>
            <person name="Albersmeier A."/>
            <person name="Kalinowski J."/>
            <person name="Ruckert C."/>
        </authorList>
    </citation>
    <scope>NUCLEOTIDE SEQUENCE</scope>
    <source>
        <strain evidence="9">CGMCC 1.12360</strain>
    </source>
</reference>
<feature type="transmembrane region" description="Helical" evidence="8">
    <location>
        <begin position="255"/>
        <end position="275"/>
    </location>
</feature>
<feature type="transmembrane region" description="Helical" evidence="8">
    <location>
        <begin position="287"/>
        <end position="307"/>
    </location>
</feature>
<evidence type="ECO:0000313" key="9">
    <source>
        <dbReference type="EMBL" id="GGH74181.1"/>
    </source>
</evidence>
<feature type="transmembrane region" description="Helical" evidence="8">
    <location>
        <begin position="128"/>
        <end position="150"/>
    </location>
</feature>